<sequence>RAMVETAEQAQGEAKEQMVAAVTELTDYLQERDSPFLEELDKEEEPSNNKSAVLNDE</sequence>
<dbReference type="AlphaFoldDB" id="X1I2K9"/>
<evidence type="ECO:0000313" key="2">
    <source>
        <dbReference type="EMBL" id="GAH60319.1"/>
    </source>
</evidence>
<dbReference type="EMBL" id="BARU01022766">
    <property type="protein sequence ID" value="GAH60319.1"/>
    <property type="molecule type" value="Genomic_DNA"/>
</dbReference>
<protein>
    <submittedName>
        <fullName evidence="2">Uncharacterized protein</fullName>
    </submittedName>
</protein>
<feature type="non-terminal residue" evidence="2">
    <location>
        <position position="1"/>
    </location>
</feature>
<name>X1I2K9_9ZZZZ</name>
<gene>
    <name evidence="2" type="ORF">S03H2_37037</name>
</gene>
<comment type="caution">
    <text evidence="2">The sequence shown here is derived from an EMBL/GenBank/DDBJ whole genome shotgun (WGS) entry which is preliminary data.</text>
</comment>
<organism evidence="2">
    <name type="scientific">marine sediment metagenome</name>
    <dbReference type="NCBI Taxonomy" id="412755"/>
    <lineage>
        <taxon>unclassified sequences</taxon>
        <taxon>metagenomes</taxon>
        <taxon>ecological metagenomes</taxon>
    </lineage>
</organism>
<accession>X1I2K9</accession>
<evidence type="ECO:0000256" key="1">
    <source>
        <dbReference type="SAM" id="MobiDB-lite"/>
    </source>
</evidence>
<feature type="compositionally biased region" description="Acidic residues" evidence="1">
    <location>
        <begin position="36"/>
        <end position="46"/>
    </location>
</feature>
<feature type="compositionally biased region" description="Polar residues" evidence="1">
    <location>
        <begin position="48"/>
        <end position="57"/>
    </location>
</feature>
<proteinExistence type="predicted"/>
<feature type="region of interest" description="Disordered" evidence="1">
    <location>
        <begin position="34"/>
        <end position="57"/>
    </location>
</feature>
<reference evidence="2" key="1">
    <citation type="journal article" date="2014" name="Front. Microbiol.">
        <title>High frequency of phylogenetically diverse reductive dehalogenase-homologous genes in deep subseafloor sedimentary metagenomes.</title>
        <authorList>
            <person name="Kawai M."/>
            <person name="Futagami T."/>
            <person name="Toyoda A."/>
            <person name="Takaki Y."/>
            <person name="Nishi S."/>
            <person name="Hori S."/>
            <person name="Arai W."/>
            <person name="Tsubouchi T."/>
            <person name="Morono Y."/>
            <person name="Uchiyama I."/>
            <person name="Ito T."/>
            <person name="Fujiyama A."/>
            <person name="Inagaki F."/>
            <person name="Takami H."/>
        </authorList>
    </citation>
    <scope>NUCLEOTIDE SEQUENCE</scope>
    <source>
        <strain evidence="2">Expedition CK06-06</strain>
    </source>
</reference>